<evidence type="ECO:0000256" key="3">
    <source>
        <dbReference type="ARBA" id="ARBA00004406"/>
    </source>
</evidence>
<sequence length="483" mass="57236">MNKPIYWPSRASYAEARRARRLAPQSEGEKWHKRRKLLSNSFHSNILEDFLEPVYRESLIFADRLRMELDKPSFDIVPYAKLCALDTICDTAMGANMNAQRDSDSAYVTAIDRIKATEMKFLRRTAGYTLLDRKRNEEILEQLEVESVEEKISRYKFNWLDHERRMENSRIPTIMMQYKSRGHRRPGRPLRRLLDGAETEEEASSADLWKRTKEETSEVLCVECGIVWEGTWTLRRNEEKRIEAFEMWMWRRTVRAMREILQRRFITPWLKPDAIFYRTHYGKEQTECLKIVHSFSEKVINERKQERLRQVSGATPRSNVTEKRRRLALLDRMLEDNEDGIVLTHDDIREEVDTFIFAGHDTASTGVAWCLYVLGRHSDVQPIGAKRDEVTGEWRKLHNAELHALYSSPDIIRNIKSRRLRWAGHVARMGESRNAYRVLVGRPAGKRPLRRARRRWEDNIKMDLREVGYDGRDWINLAQDRDQ</sequence>
<evidence type="ECO:0000256" key="7">
    <source>
        <dbReference type="ARBA" id="ARBA00022824"/>
    </source>
</evidence>
<proteinExistence type="inferred from homology"/>
<keyword evidence="14" id="KW-1185">Reference proteome</keyword>
<organism evidence="13 14">
    <name type="scientific">Periplaneta americana</name>
    <name type="common">American cockroach</name>
    <name type="synonym">Blatta americana</name>
    <dbReference type="NCBI Taxonomy" id="6978"/>
    <lineage>
        <taxon>Eukaryota</taxon>
        <taxon>Metazoa</taxon>
        <taxon>Ecdysozoa</taxon>
        <taxon>Arthropoda</taxon>
        <taxon>Hexapoda</taxon>
        <taxon>Insecta</taxon>
        <taxon>Pterygota</taxon>
        <taxon>Neoptera</taxon>
        <taxon>Polyneoptera</taxon>
        <taxon>Dictyoptera</taxon>
        <taxon>Blattodea</taxon>
        <taxon>Blattoidea</taxon>
        <taxon>Blattidae</taxon>
        <taxon>Blattinae</taxon>
        <taxon>Periplaneta</taxon>
    </lineage>
</organism>
<keyword evidence="5" id="KW-0349">Heme</keyword>
<gene>
    <name evidence="13" type="ORF">ANN_18449</name>
</gene>
<reference evidence="13 14" key="1">
    <citation type="journal article" date="2022" name="Allergy">
        <title>Genome assembly and annotation of Periplaneta americana reveal a comprehensive cockroach allergen profile.</title>
        <authorList>
            <person name="Wang L."/>
            <person name="Xiong Q."/>
            <person name="Saelim N."/>
            <person name="Wang L."/>
            <person name="Nong W."/>
            <person name="Wan A.T."/>
            <person name="Shi M."/>
            <person name="Liu X."/>
            <person name="Cao Q."/>
            <person name="Hui J.H.L."/>
            <person name="Sookrung N."/>
            <person name="Leung T.F."/>
            <person name="Tungtrongchitr A."/>
            <person name="Tsui S.K.W."/>
        </authorList>
    </citation>
    <scope>NUCLEOTIDE SEQUENCE [LARGE SCALE GENOMIC DNA]</scope>
    <source>
        <strain evidence="13">PWHHKU_190912</strain>
    </source>
</reference>
<dbReference type="PANTHER" id="PTHR24291:SF189">
    <property type="entry name" value="CYTOCHROME P450 4C3-RELATED"/>
    <property type="match status" value="1"/>
</dbReference>
<evidence type="ECO:0000313" key="14">
    <source>
        <dbReference type="Proteomes" id="UP001148838"/>
    </source>
</evidence>
<dbReference type="SUPFAM" id="SSF48264">
    <property type="entry name" value="Cytochrome P450"/>
    <property type="match status" value="1"/>
</dbReference>
<comment type="cofactor">
    <cofactor evidence="1">
        <name>heme</name>
        <dbReference type="ChEBI" id="CHEBI:30413"/>
    </cofactor>
</comment>
<comment type="similarity">
    <text evidence="4">Belongs to the cytochrome P450 family.</text>
</comment>
<evidence type="ECO:0000256" key="9">
    <source>
        <dbReference type="ARBA" id="ARBA00023002"/>
    </source>
</evidence>
<evidence type="ECO:0000256" key="5">
    <source>
        <dbReference type="ARBA" id="ARBA00022617"/>
    </source>
</evidence>
<keyword evidence="12" id="KW-0472">Membrane</keyword>
<dbReference type="InterPro" id="IPR001128">
    <property type="entry name" value="Cyt_P450"/>
</dbReference>
<keyword evidence="11" id="KW-0503">Monooxygenase</keyword>
<evidence type="ECO:0008006" key="15">
    <source>
        <dbReference type="Google" id="ProtNLM"/>
    </source>
</evidence>
<evidence type="ECO:0000256" key="11">
    <source>
        <dbReference type="ARBA" id="ARBA00023033"/>
    </source>
</evidence>
<dbReference type="EMBL" id="JAJSOF020000023">
    <property type="protein sequence ID" value="KAJ4435830.1"/>
    <property type="molecule type" value="Genomic_DNA"/>
</dbReference>
<keyword evidence="6" id="KW-0479">Metal-binding</keyword>
<evidence type="ECO:0000256" key="6">
    <source>
        <dbReference type="ARBA" id="ARBA00022723"/>
    </source>
</evidence>
<dbReference type="InterPro" id="IPR036396">
    <property type="entry name" value="Cyt_P450_sf"/>
</dbReference>
<keyword evidence="8" id="KW-0492">Microsome</keyword>
<evidence type="ECO:0000256" key="4">
    <source>
        <dbReference type="ARBA" id="ARBA00010617"/>
    </source>
</evidence>
<protein>
    <recommendedName>
        <fullName evidence="15">Cytochrome P450</fullName>
    </recommendedName>
</protein>
<evidence type="ECO:0000256" key="10">
    <source>
        <dbReference type="ARBA" id="ARBA00023004"/>
    </source>
</evidence>
<evidence type="ECO:0000256" key="12">
    <source>
        <dbReference type="ARBA" id="ARBA00023136"/>
    </source>
</evidence>
<dbReference type="InterPro" id="IPR050196">
    <property type="entry name" value="Cytochrome_P450_Monoox"/>
</dbReference>
<evidence type="ECO:0000256" key="1">
    <source>
        <dbReference type="ARBA" id="ARBA00001971"/>
    </source>
</evidence>
<dbReference type="Gene3D" id="1.10.630.10">
    <property type="entry name" value="Cytochrome P450"/>
    <property type="match status" value="2"/>
</dbReference>
<evidence type="ECO:0000256" key="8">
    <source>
        <dbReference type="ARBA" id="ARBA00022848"/>
    </source>
</evidence>
<dbReference type="PANTHER" id="PTHR24291">
    <property type="entry name" value="CYTOCHROME P450 FAMILY 4"/>
    <property type="match status" value="1"/>
</dbReference>
<name>A0ABQ8SQ21_PERAM</name>
<keyword evidence="10" id="KW-0408">Iron</keyword>
<evidence type="ECO:0000256" key="2">
    <source>
        <dbReference type="ARBA" id="ARBA00004174"/>
    </source>
</evidence>
<comment type="subcellular location">
    <subcellularLocation>
        <location evidence="3">Endoplasmic reticulum membrane</location>
        <topology evidence="3">Peripheral membrane protein</topology>
    </subcellularLocation>
    <subcellularLocation>
        <location evidence="2">Microsome membrane</location>
        <topology evidence="2">Peripheral membrane protein</topology>
    </subcellularLocation>
</comment>
<keyword evidence="9" id="KW-0560">Oxidoreductase</keyword>
<comment type="caution">
    <text evidence="13">The sequence shown here is derived from an EMBL/GenBank/DDBJ whole genome shotgun (WGS) entry which is preliminary data.</text>
</comment>
<dbReference type="Pfam" id="PF00067">
    <property type="entry name" value="p450"/>
    <property type="match status" value="2"/>
</dbReference>
<evidence type="ECO:0000313" key="13">
    <source>
        <dbReference type="EMBL" id="KAJ4435830.1"/>
    </source>
</evidence>
<keyword evidence="7" id="KW-0256">Endoplasmic reticulum</keyword>
<accession>A0ABQ8SQ21</accession>
<dbReference type="Proteomes" id="UP001148838">
    <property type="component" value="Unassembled WGS sequence"/>
</dbReference>